<organism evidence="2 3">
    <name type="scientific">Noviherbaspirillum pedocola</name>
    <dbReference type="NCBI Taxonomy" id="2801341"/>
    <lineage>
        <taxon>Bacteria</taxon>
        <taxon>Pseudomonadati</taxon>
        <taxon>Pseudomonadota</taxon>
        <taxon>Betaproteobacteria</taxon>
        <taxon>Burkholderiales</taxon>
        <taxon>Oxalobacteraceae</taxon>
        <taxon>Noviherbaspirillum</taxon>
    </lineage>
</organism>
<accession>A0A934W516</accession>
<reference evidence="2" key="1">
    <citation type="submission" date="2021-01" db="EMBL/GenBank/DDBJ databases">
        <title>Genome sequence of strain Noviherbaspirillum sp. DKR-6.</title>
        <authorList>
            <person name="Chaudhary D.K."/>
        </authorList>
    </citation>
    <scope>NUCLEOTIDE SEQUENCE</scope>
    <source>
        <strain evidence="2">DKR-6</strain>
    </source>
</reference>
<evidence type="ECO:0000313" key="3">
    <source>
        <dbReference type="Proteomes" id="UP000622890"/>
    </source>
</evidence>
<dbReference type="RefSeq" id="WP_200598505.1">
    <property type="nucleotide sequence ID" value="NZ_JAEPBG010000040.1"/>
</dbReference>
<evidence type="ECO:0000313" key="2">
    <source>
        <dbReference type="EMBL" id="MBK4739136.1"/>
    </source>
</evidence>
<protein>
    <submittedName>
        <fullName evidence="2">BrnA antitoxin family protein</fullName>
    </submittedName>
</protein>
<dbReference type="Pfam" id="PF14384">
    <property type="entry name" value="BrnA_antitoxin"/>
    <property type="match status" value="1"/>
</dbReference>
<dbReference type="AlphaFoldDB" id="A0A934W516"/>
<dbReference type="InterPro" id="IPR025528">
    <property type="entry name" value="BrnA_antitoxin"/>
</dbReference>
<feature type="region of interest" description="Disordered" evidence="1">
    <location>
        <begin position="1"/>
        <end position="30"/>
    </location>
</feature>
<comment type="caution">
    <text evidence="2">The sequence shown here is derived from an EMBL/GenBank/DDBJ whole genome shotgun (WGS) entry which is preliminary data.</text>
</comment>
<name>A0A934W516_9BURK</name>
<evidence type="ECO:0000256" key="1">
    <source>
        <dbReference type="SAM" id="MobiDB-lite"/>
    </source>
</evidence>
<keyword evidence="3" id="KW-1185">Reference proteome</keyword>
<gene>
    <name evidence="2" type="ORF">JJB74_31440</name>
</gene>
<sequence length="110" mass="12549">MNRRISKPVTEEEDARISRTAAADPDARELTDAELDELRPAHEMLPMIFGQDNAEQLMRRRGRPASPVTKELVSVRYDRDVLEAFRAGGEGWQSRMNTALREWAAEHGML</sequence>
<dbReference type="Proteomes" id="UP000622890">
    <property type="component" value="Unassembled WGS sequence"/>
</dbReference>
<dbReference type="EMBL" id="JAEPBG010000040">
    <property type="protein sequence ID" value="MBK4739136.1"/>
    <property type="molecule type" value="Genomic_DNA"/>
</dbReference>
<proteinExistence type="predicted"/>